<evidence type="ECO:0000259" key="4">
    <source>
        <dbReference type="Pfam" id="PF13908"/>
    </source>
</evidence>
<proteinExistence type="predicted"/>
<dbReference type="AlphaFoldDB" id="F1R3D6"/>
<dbReference type="ZFIN" id="ZDB-GENE-050208-412">
    <property type="gene designation" value="shisa10.4"/>
</dbReference>
<dbReference type="EMBL" id="BX465868">
    <property type="status" value="NOT_ANNOTATED_CDS"/>
    <property type="molecule type" value="Genomic_DNA"/>
</dbReference>
<feature type="transmembrane region" description="Helical" evidence="2">
    <location>
        <begin position="96"/>
        <end position="118"/>
    </location>
</feature>
<dbReference type="GeneTree" id="ENSGT00990000210162"/>
<evidence type="ECO:0000313" key="8">
    <source>
        <dbReference type="ZFIN" id="ZDB-GENE-050208-412"/>
    </source>
</evidence>
<feature type="chain" id="PRO_5044730516" evidence="3">
    <location>
        <begin position="22"/>
        <end position="231"/>
    </location>
</feature>
<evidence type="ECO:0000256" key="1">
    <source>
        <dbReference type="SAM" id="MobiDB-lite"/>
    </source>
</evidence>
<keyword evidence="6" id="KW-1185">Reference proteome</keyword>
<evidence type="ECO:0000313" key="5">
    <source>
        <dbReference type="Ensembl" id="ENSDARP00000096623"/>
    </source>
</evidence>
<dbReference type="Bgee" id="ENSDARG00000071541">
    <property type="expression patterns" value="Expressed in ovary and 17 other cell types or tissues"/>
</dbReference>
<feature type="signal peptide" evidence="3">
    <location>
        <begin position="1"/>
        <end position="21"/>
    </location>
</feature>
<dbReference type="OMA" id="DNTHTTV"/>
<dbReference type="Proteomes" id="UP000000437">
    <property type="component" value="Chromosome 22"/>
</dbReference>
<dbReference type="HOGENOM" id="CLU_093192_0_0_1"/>
<dbReference type="Pfam" id="PF13908">
    <property type="entry name" value="Shisa_N"/>
    <property type="match status" value="1"/>
</dbReference>
<name>F1R3D6_DANRE</name>
<evidence type="ECO:0000256" key="3">
    <source>
        <dbReference type="SAM" id="SignalP"/>
    </source>
</evidence>
<feature type="region of interest" description="Disordered" evidence="1">
    <location>
        <begin position="155"/>
        <end position="183"/>
    </location>
</feature>
<dbReference type="CTD" id="558811"/>
<dbReference type="KEGG" id="dre:558811"/>
<organism evidence="5">
    <name type="scientific">Danio rerio</name>
    <name type="common">Zebrafish</name>
    <name type="synonym">Brachydanio rerio</name>
    <dbReference type="NCBI Taxonomy" id="7955"/>
    <lineage>
        <taxon>Eukaryota</taxon>
        <taxon>Metazoa</taxon>
        <taxon>Chordata</taxon>
        <taxon>Craniata</taxon>
        <taxon>Vertebrata</taxon>
        <taxon>Euteleostomi</taxon>
        <taxon>Actinopterygii</taxon>
        <taxon>Neopterygii</taxon>
        <taxon>Teleostei</taxon>
        <taxon>Ostariophysi</taxon>
        <taxon>Cypriniformes</taxon>
        <taxon>Danionidae</taxon>
        <taxon>Danioninae</taxon>
        <taxon>Danio</taxon>
    </lineage>
</organism>
<accession>A0A8M9PEG4</accession>
<protein>
    <submittedName>
        <fullName evidence="7">Protein shisa-5</fullName>
    </submittedName>
    <submittedName>
        <fullName evidence="5">Si:dkey-42i9.8</fullName>
    </submittedName>
</protein>
<dbReference type="AGR" id="ZFIN:ZDB-GENE-050208-412"/>
<gene>
    <name evidence="7 8" type="primary">shisa10.4</name>
</gene>
<evidence type="ECO:0000313" key="7">
    <source>
        <dbReference type="RefSeq" id="XP_021325243.1"/>
    </source>
</evidence>
<dbReference type="OrthoDB" id="9949323at2759"/>
<keyword evidence="2" id="KW-1133">Transmembrane helix</keyword>
<feature type="domain" description="Shisa N-terminal" evidence="4">
    <location>
        <begin position="24"/>
        <end position="65"/>
    </location>
</feature>
<keyword evidence="2" id="KW-0472">Membrane</keyword>
<dbReference type="Ensembl" id="ENSDART00000105846.4">
    <property type="protein sequence ID" value="ENSDARP00000096623.3"/>
    <property type="gene ID" value="ENSDARG00000071541.5"/>
</dbReference>
<sequence>MASSISVVLLLFAGLFQNIVSYEDCYSVIKNEFVVCGWLTNNFCCGTCNGTYCCDDPHKRITRNELDDCFWKDFKALEGKLNFLQPKKITTDNTCVAVYSSLIGVVAFIVVFIICWVSPSCFLHKRFRNPGSVLSTSTFVTTQCLPQLDSKNGHYPPYQPLSNDPPHGDQLMPTGSLNGPPPSYLDADGGQTVDPKQPAMQMDYTSLPLAVNPVYVESPGITRVQMPKTGY</sequence>
<reference evidence="5 6" key="2">
    <citation type="journal article" date="2013" name="Nature">
        <title>The zebrafish reference genome sequence and its relationship to the human genome.</title>
        <authorList>
            <consortium name="Genome Reference Consortium Zebrafish"/>
            <person name="Howe K."/>
            <person name="Clark M.D."/>
            <person name="Torroja C.F."/>
            <person name="Torrance J."/>
            <person name="Berthelot C."/>
            <person name="Muffato M."/>
            <person name="Collins J.E."/>
            <person name="Humphray S."/>
            <person name="McLaren K."/>
            <person name="Matthews L."/>
            <person name="McLaren S."/>
            <person name="Sealy I."/>
            <person name="Caccamo M."/>
            <person name="Churcher C."/>
            <person name="Scott C."/>
            <person name="Barrett J.C."/>
            <person name="Koch R."/>
            <person name="Rauch G.J."/>
            <person name="White S."/>
            <person name="Chow W."/>
            <person name="Kilian B."/>
            <person name="Quintais L.T."/>
            <person name="Guerra-Assuncao J.A."/>
            <person name="Zhou Y."/>
            <person name="Gu Y."/>
            <person name="Yen J."/>
            <person name="Vogel J.H."/>
            <person name="Eyre T."/>
            <person name="Redmond S."/>
            <person name="Banerjee R."/>
            <person name="Chi J."/>
            <person name="Fu B."/>
            <person name="Langley E."/>
            <person name="Maguire S.F."/>
            <person name="Laird G.K."/>
            <person name="Lloyd D."/>
            <person name="Kenyon E."/>
            <person name="Donaldson S."/>
            <person name="Sehra H."/>
            <person name="Almeida-King J."/>
            <person name="Loveland J."/>
            <person name="Trevanion S."/>
            <person name="Jones M."/>
            <person name="Quail M."/>
            <person name="Willey D."/>
            <person name="Hunt A."/>
            <person name="Burton J."/>
            <person name="Sims S."/>
            <person name="McLay K."/>
            <person name="Plumb B."/>
            <person name="Davis J."/>
            <person name="Clee C."/>
            <person name="Oliver K."/>
            <person name="Clark R."/>
            <person name="Riddle C."/>
            <person name="Elliot D."/>
            <person name="Eliott D."/>
            <person name="Threadgold G."/>
            <person name="Harden G."/>
            <person name="Ware D."/>
            <person name="Begum S."/>
            <person name="Mortimore B."/>
            <person name="Mortimer B."/>
            <person name="Kerry G."/>
            <person name="Heath P."/>
            <person name="Phillimore B."/>
            <person name="Tracey A."/>
            <person name="Corby N."/>
            <person name="Dunn M."/>
            <person name="Johnson C."/>
            <person name="Wood J."/>
            <person name="Clark S."/>
            <person name="Pelan S."/>
            <person name="Griffiths G."/>
            <person name="Smith M."/>
            <person name="Glithero R."/>
            <person name="Howden P."/>
            <person name="Barker N."/>
            <person name="Lloyd C."/>
            <person name="Stevens C."/>
            <person name="Harley J."/>
            <person name="Holt K."/>
            <person name="Panagiotidis G."/>
            <person name="Lovell J."/>
            <person name="Beasley H."/>
            <person name="Henderson C."/>
            <person name="Gordon D."/>
            <person name="Auger K."/>
            <person name="Wright D."/>
            <person name="Collins J."/>
            <person name="Raisen C."/>
            <person name="Dyer L."/>
            <person name="Leung K."/>
            <person name="Robertson L."/>
            <person name="Ambridge K."/>
            <person name="Leongamornlert D."/>
            <person name="McGuire S."/>
            <person name="Gilderthorp R."/>
            <person name="Griffiths C."/>
            <person name="Manthravadi D."/>
            <person name="Nichol S."/>
            <person name="Barker G."/>
            <person name="Whitehead S."/>
            <person name="Kay M."/>
            <person name="Brown J."/>
            <person name="Murnane C."/>
            <person name="Gray E."/>
            <person name="Humphries M."/>
            <person name="Sycamore N."/>
            <person name="Barker D."/>
            <person name="Saunders D."/>
            <person name="Wallis J."/>
            <person name="Babbage A."/>
            <person name="Hammond S."/>
            <person name="Mashreghi-Mohammadi M."/>
            <person name="Barr L."/>
            <person name="Martin S."/>
            <person name="Wray P."/>
            <person name="Ellington A."/>
            <person name="Matthews N."/>
            <person name="Ellwood M."/>
            <person name="Woodmansey R."/>
            <person name="Clark G."/>
            <person name="Cooper J."/>
            <person name="Cooper J."/>
            <person name="Tromans A."/>
            <person name="Grafham D."/>
            <person name="Skuce C."/>
            <person name="Pandian R."/>
            <person name="Andrews R."/>
            <person name="Harrison E."/>
            <person name="Kimberley A."/>
            <person name="Garnett J."/>
            <person name="Fosker N."/>
            <person name="Hall R."/>
            <person name="Garner P."/>
            <person name="Kelly D."/>
            <person name="Bird C."/>
            <person name="Palmer S."/>
            <person name="Gehring I."/>
            <person name="Berger A."/>
            <person name="Dooley C.M."/>
            <person name="Ersan-Urun Z."/>
            <person name="Eser C."/>
            <person name="Geiger H."/>
            <person name="Geisler M."/>
            <person name="Karotki L."/>
            <person name="Kirn A."/>
            <person name="Konantz J."/>
            <person name="Konantz M."/>
            <person name="Oberlander M."/>
            <person name="Rudolph-Geiger S."/>
            <person name="Teucke M."/>
            <person name="Lanz C."/>
            <person name="Raddatz G."/>
            <person name="Osoegawa K."/>
            <person name="Zhu B."/>
            <person name="Rapp A."/>
            <person name="Widaa S."/>
            <person name="Langford C."/>
            <person name="Yang F."/>
            <person name="Schuster S.C."/>
            <person name="Carter N.P."/>
            <person name="Harrow J."/>
            <person name="Ning Z."/>
            <person name="Herrero J."/>
            <person name="Searle S.M."/>
            <person name="Enright A."/>
            <person name="Geisler R."/>
            <person name="Plasterk R.H."/>
            <person name="Lee C."/>
            <person name="Westerfield M."/>
            <person name="de Jong P.J."/>
            <person name="Zon L.I."/>
            <person name="Postlethwait J.H."/>
            <person name="Nusslein-Volhard C."/>
            <person name="Hubbard T.J."/>
            <person name="Roest Crollius H."/>
            <person name="Rogers J."/>
            <person name="Stemple D.L."/>
        </authorList>
    </citation>
    <scope>NUCLEOTIDE SEQUENCE [LARGE SCALE GENOMIC DNA]</scope>
    <source>
        <strain evidence="5">Tuebingen</strain>
    </source>
</reference>
<evidence type="ECO:0000313" key="6">
    <source>
        <dbReference type="Proteomes" id="UP000000437"/>
    </source>
</evidence>
<keyword evidence="2" id="KW-0812">Transmembrane</keyword>
<accession>F1R3D6</accession>
<reference evidence="7" key="3">
    <citation type="submission" date="2025-04" db="UniProtKB">
        <authorList>
            <consortium name="RefSeq"/>
        </authorList>
    </citation>
    <scope>IDENTIFICATION</scope>
    <source>
        <strain evidence="7">Tuebingen</strain>
    </source>
</reference>
<evidence type="ECO:0000256" key="2">
    <source>
        <dbReference type="SAM" id="Phobius"/>
    </source>
</evidence>
<reference evidence="5" key="1">
    <citation type="submission" date="2011-07" db="UniProtKB">
        <authorList>
            <consortium name="Ensembl"/>
        </authorList>
    </citation>
    <scope>IDENTIFICATION</scope>
    <source>
        <strain evidence="5">Tuebingen</strain>
    </source>
</reference>
<dbReference type="RefSeq" id="XP_021325243.1">
    <property type="nucleotide sequence ID" value="XM_021469568.2"/>
</dbReference>
<dbReference type="PaxDb" id="7955-ENSDARP00000096623"/>
<dbReference type="GeneID" id="558811"/>
<dbReference type="InterPro" id="IPR053891">
    <property type="entry name" value="Shisa_N"/>
</dbReference>
<keyword evidence="3" id="KW-0732">Signal</keyword>